<evidence type="ECO:0000313" key="1">
    <source>
        <dbReference type="EMBL" id="KAJ9583892.1"/>
    </source>
</evidence>
<dbReference type="EMBL" id="JASPKZ010007504">
    <property type="protein sequence ID" value="KAJ9583892.1"/>
    <property type="molecule type" value="Genomic_DNA"/>
</dbReference>
<protein>
    <submittedName>
        <fullName evidence="1">Uncharacterized protein</fullName>
    </submittedName>
</protein>
<proteinExistence type="predicted"/>
<reference evidence="1" key="1">
    <citation type="journal article" date="2023" name="IScience">
        <title>Live-bearing cockroach genome reveals convergent evolutionary mechanisms linked to viviparity in insects and beyond.</title>
        <authorList>
            <person name="Fouks B."/>
            <person name="Harrison M.C."/>
            <person name="Mikhailova A.A."/>
            <person name="Marchal E."/>
            <person name="English S."/>
            <person name="Carruthers M."/>
            <person name="Jennings E.C."/>
            <person name="Chiamaka E.L."/>
            <person name="Frigard R.A."/>
            <person name="Pippel M."/>
            <person name="Attardo G.M."/>
            <person name="Benoit J.B."/>
            <person name="Bornberg-Bauer E."/>
            <person name="Tobe S.S."/>
        </authorList>
    </citation>
    <scope>NUCLEOTIDE SEQUENCE</scope>
    <source>
        <strain evidence="1">Stay&amp;Tobe</strain>
    </source>
</reference>
<reference evidence="1" key="2">
    <citation type="submission" date="2023-05" db="EMBL/GenBank/DDBJ databases">
        <authorList>
            <person name="Fouks B."/>
        </authorList>
    </citation>
    <scope>NUCLEOTIDE SEQUENCE</scope>
    <source>
        <strain evidence="1">Stay&amp;Tobe</strain>
        <tissue evidence="1">Testes</tissue>
    </source>
</reference>
<sequence>QVNFYGSDAEDDYFSRSISMVLMLRMAILAAGSHAEDDYFSRSIPMVNFYAGRSLPMVLMLRMTILAVSEQIA</sequence>
<gene>
    <name evidence="1" type="ORF">L9F63_021764</name>
</gene>
<comment type="caution">
    <text evidence="1">The sequence shown here is derived from an EMBL/GenBank/DDBJ whole genome shotgun (WGS) entry which is preliminary data.</text>
</comment>
<feature type="non-terminal residue" evidence="1">
    <location>
        <position position="1"/>
    </location>
</feature>
<dbReference type="Proteomes" id="UP001233999">
    <property type="component" value="Unassembled WGS sequence"/>
</dbReference>
<name>A0AAD7ZPN8_DIPPU</name>
<feature type="non-terminal residue" evidence="1">
    <location>
        <position position="73"/>
    </location>
</feature>
<organism evidence="1 2">
    <name type="scientific">Diploptera punctata</name>
    <name type="common">Pacific beetle cockroach</name>
    <dbReference type="NCBI Taxonomy" id="6984"/>
    <lineage>
        <taxon>Eukaryota</taxon>
        <taxon>Metazoa</taxon>
        <taxon>Ecdysozoa</taxon>
        <taxon>Arthropoda</taxon>
        <taxon>Hexapoda</taxon>
        <taxon>Insecta</taxon>
        <taxon>Pterygota</taxon>
        <taxon>Neoptera</taxon>
        <taxon>Polyneoptera</taxon>
        <taxon>Dictyoptera</taxon>
        <taxon>Blattodea</taxon>
        <taxon>Blaberoidea</taxon>
        <taxon>Blaberidae</taxon>
        <taxon>Diplopterinae</taxon>
        <taxon>Diploptera</taxon>
    </lineage>
</organism>
<evidence type="ECO:0000313" key="2">
    <source>
        <dbReference type="Proteomes" id="UP001233999"/>
    </source>
</evidence>
<accession>A0AAD7ZPN8</accession>
<dbReference type="AlphaFoldDB" id="A0AAD7ZPN8"/>
<keyword evidence="2" id="KW-1185">Reference proteome</keyword>